<keyword evidence="3" id="KW-1185">Reference proteome</keyword>
<keyword evidence="1" id="KW-0472">Membrane</keyword>
<dbReference type="Pfam" id="PF11026">
    <property type="entry name" value="DUF2721"/>
    <property type="match status" value="1"/>
</dbReference>
<accession>A0A0A1WBV2</accession>
<protein>
    <recommendedName>
        <fullName evidence="4">DUF2721 domain-containing protein</fullName>
    </recommendedName>
</protein>
<dbReference type="EMBL" id="BBPI01000087">
    <property type="protein sequence ID" value="GAM02429.1"/>
    <property type="molecule type" value="Genomic_DNA"/>
</dbReference>
<evidence type="ECO:0008006" key="4">
    <source>
        <dbReference type="Google" id="ProtNLM"/>
    </source>
</evidence>
<feature type="transmembrane region" description="Helical" evidence="1">
    <location>
        <begin position="103"/>
        <end position="123"/>
    </location>
</feature>
<dbReference type="InterPro" id="IPR021279">
    <property type="entry name" value="DUF2721"/>
</dbReference>
<proteinExistence type="predicted"/>
<dbReference type="RefSeq" id="WP_245613516.1">
    <property type="nucleotide sequence ID" value="NZ_BBPI01000087.1"/>
</dbReference>
<organism evidence="2 3">
    <name type="scientific">Sphingomonas parapaucimobilis NBRC 15100</name>
    <dbReference type="NCBI Taxonomy" id="1219049"/>
    <lineage>
        <taxon>Bacteria</taxon>
        <taxon>Pseudomonadati</taxon>
        <taxon>Pseudomonadota</taxon>
        <taxon>Alphaproteobacteria</taxon>
        <taxon>Sphingomonadales</taxon>
        <taxon>Sphingomonadaceae</taxon>
        <taxon>Sphingomonas</taxon>
    </lineage>
</organism>
<dbReference type="Proteomes" id="UP000032305">
    <property type="component" value="Unassembled WGS sequence"/>
</dbReference>
<comment type="caution">
    <text evidence="2">The sequence shown here is derived from an EMBL/GenBank/DDBJ whole genome shotgun (WGS) entry which is preliminary data.</text>
</comment>
<feature type="transmembrane region" description="Helical" evidence="1">
    <location>
        <begin position="12"/>
        <end position="34"/>
    </location>
</feature>
<reference evidence="2 3" key="1">
    <citation type="submission" date="2014-11" db="EMBL/GenBank/DDBJ databases">
        <title>Whole genome shotgun sequence of Sphingomonas parapaucimobilis NBRC 15100.</title>
        <authorList>
            <person name="Katano-Makiyama Y."/>
            <person name="Hosoyama A."/>
            <person name="Hashimoto M."/>
            <person name="Hosoyama Y."/>
            <person name="Noguchi M."/>
            <person name="Numata M."/>
            <person name="Tsuchikane K."/>
            <person name="Hirakata S."/>
            <person name="Uohara A."/>
            <person name="Shimodaira J."/>
            <person name="Ohji S."/>
            <person name="Ichikawa N."/>
            <person name="Kimura A."/>
            <person name="Yamazoe A."/>
            <person name="Fujita N."/>
        </authorList>
    </citation>
    <scope>NUCLEOTIDE SEQUENCE [LARGE SCALE GENOMIC DNA]</scope>
    <source>
        <strain evidence="2 3">NBRC 15100</strain>
    </source>
</reference>
<keyword evidence="1" id="KW-0812">Transmembrane</keyword>
<gene>
    <name evidence="2" type="ORF">SP5_087_00150</name>
</gene>
<evidence type="ECO:0000256" key="1">
    <source>
        <dbReference type="SAM" id="Phobius"/>
    </source>
</evidence>
<sequence>MMTEPLNAAARVIQLALTPIFLLTAVGSLLNVFATRLGRISDRIQGLRKDGRTNGYELRRLRLRSKILDIAVMLTAAAGAMTCCAAITLFLGTLRDSRHAGVLFFFFGGGLICAVAGLACFVGEITIAGRALRDDHGEG</sequence>
<keyword evidence="1" id="KW-1133">Transmembrane helix</keyword>
<evidence type="ECO:0000313" key="3">
    <source>
        <dbReference type="Proteomes" id="UP000032305"/>
    </source>
</evidence>
<name>A0A0A1WBV2_9SPHN</name>
<feature type="transmembrane region" description="Helical" evidence="1">
    <location>
        <begin position="67"/>
        <end position="91"/>
    </location>
</feature>
<dbReference type="AlphaFoldDB" id="A0A0A1WBV2"/>
<dbReference type="eggNOG" id="ENOG502ZYE1">
    <property type="taxonomic scope" value="Bacteria"/>
</dbReference>
<evidence type="ECO:0000313" key="2">
    <source>
        <dbReference type="EMBL" id="GAM02429.1"/>
    </source>
</evidence>